<reference evidence="2" key="1">
    <citation type="submission" date="2018-06" db="EMBL/GenBank/DDBJ databases">
        <authorList>
            <person name="Zhirakovskaya E."/>
        </authorList>
    </citation>
    <scope>NUCLEOTIDE SEQUENCE</scope>
</reference>
<evidence type="ECO:0000313" key="2">
    <source>
        <dbReference type="EMBL" id="VAW96140.1"/>
    </source>
</evidence>
<keyword evidence="1" id="KW-0472">Membrane</keyword>
<keyword evidence="1" id="KW-1133">Transmembrane helix</keyword>
<feature type="transmembrane region" description="Helical" evidence="1">
    <location>
        <begin position="20"/>
        <end position="43"/>
    </location>
</feature>
<name>A0A3B1A3I8_9ZZZZ</name>
<keyword evidence="1" id="KW-0812">Transmembrane</keyword>
<dbReference type="AlphaFoldDB" id="A0A3B1A3I8"/>
<protein>
    <recommendedName>
        <fullName evidence="3">Mercuric transport protein MerT</fullName>
    </recommendedName>
</protein>
<evidence type="ECO:0008006" key="3">
    <source>
        <dbReference type="Google" id="ProtNLM"/>
    </source>
</evidence>
<evidence type="ECO:0000256" key="1">
    <source>
        <dbReference type="SAM" id="Phobius"/>
    </source>
</evidence>
<gene>
    <name evidence="2" type="ORF">MNBD_GAMMA22-864</name>
</gene>
<accession>A0A3B1A3I8</accession>
<sequence>MSDETVINNDNLKEKSITVFTLFTTTGTLLCCALPIILVTLGLGSTVVAMTSTFPFLIVVTQYKIWIFAFSGLMMLISGWFMFRPGRSCPTDKALADACTTAHKWNKRIYWSSVTIWSIGFFAAYMLLPIRIWFDI</sequence>
<feature type="transmembrane region" description="Helical" evidence="1">
    <location>
        <begin position="63"/>
        <end position="83"/>
    </location>
</feature>
<dbReference type="EMBL" id="UOFS01000025">
    <property type="protein sequence ID" value="VAW96140.1"/>
    <property type="molecule type" value="Genomic_DNA"/>
</dbReference>
<feature type="transmembrane region" description="Helical" evidence="1">
    <location>
        <begin position="114"/>
        <end position="134"/>
    </location>
</feature>
<organism evidence="2">
    <name type="scientific">hydrothermal vent metagenome</name>
    <dbReference type="NCBI Taxonomy" id="652676"/>
    <lineage>
        <taxon>unclassified sequences</taxon>
        <taxon>metagenomes</taxon>
        <taxon>ecological metagenomes</taxon>
    </lineage>
</organism>
<proteinExistence type="predicted"/>